<proteinExistence type="predicted"/>
<evidence type="ECO:0000313" key="1">
    <source>
        <dbReference type="EMBL" id="BCR36452.1"/>
    </source>
</evidence>
<name>A0A7U9XVQ0_9MOLU</name>
<evidence type="ECO:0000313" key="2">
    <source>
        <dbReference type="Proteomes" id="UP000620133"/>
    </source>
</evidence>
<dbReference type="CDD" id="cd02980">
    <property type="entry name" value="TRX_Fd_family"/>
    <property type="match status" value="1"/>
</dbReference>
<dbReference type="Proteomes" id="UP000620133">
    <property type="component" value="Chromosome"/>
</dbReference>
<gene>
    <name evidence="1" type="ORF">MPAN_013450</name>
</gene>
<reference evidence="1" key="1">
    <citation type="submission" date="2021-01" db="EMBL/GenBank/DDBJ databases">
        <title>Draft genome sequence of Acholeplasmataceae bacterium strain Mahy22.</title>
        <authorList>
            <person name="Watanabe M."/>
            <person name="Kojima H."/>
            <person name="Fukui M."/>
        </authorList>
    </citation>
    <scope>NUCLEOTIDE SEQUENCE</scope>
    <source>
        <strain evidence="1">Mahy22</strain>
    </source>
</reference>
<organism evidence="1 2">
    <name type="scientific">Mariniplasma anaerobium</name>
    <dbReference type="NCBI Taxonomy" id="2735436"/>
    <lineage>
        <taxon>Bacteria</taxon>
        <taxon>Bacillati</taxon>
        <taxon>Mycoplasmatota</taxon>
        <taxon>Mollicutes</taxon>
        <taxon>Acholeplasmatales</taxon>
        <taxon>Acholeplasmataceae</taxon>
        <taxon>Mariniplasma</taxon>
    </lineage>
</organism>
<keyword evidence="2" id="KW-1185">Reference proteome</keyword>
<protein>
    <submittedName>
        <fullName evidence="1">Ferredoxin</fullName>
    </submittedName>
</protein>
<dbReference type="Gene3D" id="3.40.30.10">
    <property type="entry name" value="Glutaredoxin"/>
    <property type="match status" value="1"/>
</dbReference>
<dbReference type="SUPFAM" id="SSF52833">
    <property type="entry name" value="Thioredoxin-like"/>
    <property type="match status" value="1"/>
</dbReference>
<dbReference type="EMBL" id="AP024412">
    <property type="protein sequence ID" value="BCR36452.1"/>
    <property type="molecule type" value="Genomic_DNA"/>
</dbReference>
<dbReference type="KEGG" id="manr:MPAN_013450"/>
<sequence length="123" mass="14030">MKTLAELKKLRDESLKKMTMRYTKDGFRVQVGMGTCGIASGARPILNEFLEQANLRELKNMTITQVGCMGECAYEPMAEIIDESGQSYVYCSLTIPIVREIIEKHIINHQPVTRYLLSTRKDK</sequence>
<accession>A0A7U9XVQ0</accession>
<dbReference type="AlphaFoldDB" id="A0A7U9XVQ0"/>
<dbReference type="RefSeq" id="WP_176239935.1">
    <property type="nucleotide sequence ID" value="NZ_AP024412.1"/>
</dbReference>
<dbReference type="InterPro" id="IPR036249">
    <property type="entry name" value="Thioredoxin-like_sf"/>
</dbReference>